<keyword evidence="3 6" id="KW-0812">Transmembrane</keyword>
<feature type="transmembrane region" description="Helical" evidence="6">
    <location>
        <begin position="189"/>
        <end position="210"/>
    </location>
</feature>
<comment type="similarity">
    <text evidence="2">Belongs to the TMEM19 family.</text>
</comment>
<keyword evidence="8" id="KW-1185">Reference proteome</keyword>
<evidence type="ECO:0000256" key="4">
    <source>
        <dbReference type="ARBA" id="ARBA00022989"/>
    </source>
</evidence>
<evidence type="ECO:0000256" key="6">
    <source>
        <dbReference type="SAM" id="Phobius"/>
    </source>
</evidence>
<dbReference type="Pfam" id="PF01940">
    <property type="entry name" value="DUF92"/>
    <property type="match status" value="1"/>
</dbReference>
<evidence type="ECO:0000256" key="2">
    <source>
        <dbReference type="ARBA" id="ARBA00009012"/>
    </source>
</evidence>
<keyword evidence="4 6" id="KW-1133">Transmembrane helix</keyword>
<organism evidence="7 8">
    <name type="scientific">Anaerosolibacter carboniphilus</name>
    <dbReference type="NCBI Taxonomy" id="1417629"/>
    <lineage>
        <taxon>Bacteria</taxon>
        <taxon>Bacillati</taxon>
        <taxon>Bacillota</taxon>
        <taxon>Clostridia</taxon>
        <taxon>Peptostreptococcales</taxon>
        <taxon>Thermotaleaceae</taxon>
        <taxon>Anaerosolibacter</taxon>
    </lineage>
</organism>
<accession>A0A841KT51</accession>
<dbReference type="AlphaFoldDB" id="A0A841KT51"/>
<gene>
    <name evidence="7" type="ORF">HNQ80_000161</name>
</gene>
<feature type="transmembrane region" description="Helical" evidence="6">
    <location>
        <begin position="154"/>
        <end position="177"/>
    </location>
</feature>
<protein>
    <submittedName>
        <fullName evidence="7">Uncharacterized protein (TIGR00297 family)</fullName>
    </submittedName>
</protein>
<evidence type="ECO:0000313" key="7">
    <source>
        <dbReference type="EMBL" id="MBB6214092.1"/>
    </source>
</evidence>
<reference evidence="7 8" key="1">
    <citation type="submission" date="2020-08" db="EMBL/GenBank/DDBJ databases">
        <title>Genomic Encyclopedia of Type Strains, Phase IV (KMG-IV): sequencing the most valuable type-strain genomes for metagenomic binning, comparative biology and taxonomic classification.</title>
        <authorList>
            <person name="Goeker M."/>
        </authorList>
    </citation>
    <scope>NUCLEOTIDE SEQUENCE [LARGE SCALE GENOMIC DNA]</scope>
    <source>
        <strain evidence="7 8">DSM 103526</strain>
    </source>
</reference>
<evidence type="ECO:0000256" key="1">
    <source>
        <dbReference type="ARBA" id="ARBA00004141"/>
    </source>
</evidence>
<dbReference type="GO" id="GO:0016020">
    <property type="term" value="C:membrane"/>
    <property type="evidence" value="ECO:0007669"/>
    <property type="project" value="UniProtKB-SubCell"/>
</dbReference>
<dbReference type="PANTHER" id="PTHR13353:SF5">
    <property type="entry name" value="TRANSMEMBRANE PROTEIN 19"/>
    <property type="match status" value="1"/>
</dbReference>
<evidence type="ECO:0000256" key="5">
    <source>
        <dbReference type="ARBA" id="ARBA00023136"/>
    </source>
</evidence>
<dbReference type="EMBL" id="JACHEN010000001">
    <property type="protein sequence ID" value="MBB6214092.1"/>
    <property type="molecule type" value="Genomic_DNA"/>
</dbReference>
<feature type="transmembrane region" description="Helical" evidence="6">
    <location>
        <begin position="231"/>
        <end position="253"/>
    </location>
</feature>
<evidence type="ECO:0000313" key="8">
    <source>
        <dbReference type="Proteomes" id="UP000579281"/>
    </source>
</evidence>
<sequence>MPSTYYIFSISILIFTVGWSIYKLKWITLDALAALWLIGLASGINGFFWLFPLGYFLLTGSLLTKLQTDYKKRIKSKEKSARNWKQLSANGFLAAVSAFLYFLLHEPVYYYIYITAIAVNLFDTWCAETGTLFPAKTYSLYKLKVVPQGVSGGITLGGTLGGYIGFLGYLMMVYILSWLGWLPPIAGQIYGLISISGILGGFFDSFLGIFENEKDFEGVYRHIQKIAWLQNNMVNFLSSVFGCLIFFIFYLYLYGIA</sequence>
<dbReference type="InterPro" id="IPR002794">
    <property type="entry name" value="DUF92_TMEM19"/>
</dbReference>
<comment type="subcellular location">
    <subcellularLocation>
        <location evidence="1">Membrane</location>
        <topology evidence="1">Multi-pass membrane protein</topology>
    </subcellularLocation>
</comment>
<dbReference type="Proteomes" id="UP000579281">
    <property type="component" value="Unassembled WGS sequence"/>
</dbReference>
<feature type="transmembrane region" description="Helical" evidence="6">
    <location>
        <begin position="84"/>
        <end position="104"/>
    </location>
</feature>
<proteinExistence type="inferred from homology"/>
<name>A0A841KT51_9FIRM</name>
<dbReference type="RefSeq" id="WP_184307187.1">
    <property type="nucleotide sequence ID" value="NZ_JACHEN010000001.1"/>
</dbReference>
<dbReference type="PANTHER" id="PTHR13353">
    <property type="entry name" value="TRANSMEMBRANE PROTEIN 19"/>
    <property type="match status" value="1"/>
</dbReference>
<feature type="transmembrane region" description="Helical" evidence="6">
    <location>
        <begin position="5"/>
        <end position="22"/>
    </location>
</feature>
<keyword evidence="5 6" id="KW-0472">Membrane</keyword>
<feature type="transmembrane region" description="Helical" evidence="6">
    <location>
        <begin position="34"/>
        <end position="63"/>
    </location>
</feature>
<comment type="caution">
    <text evidence="7">The sequence shown here is derived from an EMBL/GenBank/DDBJ whole genome shotgun (WGS) entry which is preliminary data.</text>
</comment>
<evidence type="ECO:0000256" key="3">
    <source>
        <dbReference type="ARBA" id="ARBA00022692"/>
    </source>
</evidence>